<comment type="similarity">
    <text evidence="5">Belongs to the ligand-gated ion channel (TC 1.A.9) family.</text>
</comment>
<name>T1EHW5_HELRO</name>
<reference evidence="9" key="3">
    <citation type="submission" date="2015-06" db="UniProtKB">
        <authorList>
            <consortium name="EnsemblMetazoa"/>
        </authorList>
    </citation>
    <scope>IDENTIFICATION</scope>
</reference>
<evidence type="ECO:0000313" key="9">
    <source>
        <dbReference type="EnsemblMetazoa" id="HelroP131728"/>
    </source>
</evidence>
<dbReference type="PRINTS" id="PR00252">
    <property type="entry name" value="NRIONCHANNEL"/>
</dbReference>
<feature type="transmembrane region" description="Helical" evidence="5">
    <location>
        <begin position="244"/>
        <end position="262"/>
    </location>
</feature>
<dbReference type="EnsemblMetazoa" id="HelroT131728">
    <property type="protein sequence ID" value="HelroP131728"/>
    <property type="gene ID" value="HelroG131728"/>
</dbReference>
<dbReference type="HOGENOM" id="CLU_018074_2_1_1"/>
<dbReference type="AlphaFoldDB" id="T1EHW5"/>
<dbReference type="Gene3D" id="2.70.170.10">
    <property type="entry name" value="Neurotransmitter-gated ion-channel ligand-binding domain"/>
    <property type="match status" value="1"/>
</dbReference>
<evidence type="ECO:0008006" key="11">
    <source>
        <dbReference type="Google" id="ProtNLM"/>
    </source>
</evidence>
<evidence type="ECO:0000313" key="8">
    <source>
        <dbReference type="EMBL" id="ESN92595.1"/>
    </source>
</evidence>
<dbReference type="PROSITE" id="PS00236">
    <property type="entry name" value="NEUROTR_ION_CHANNEL"/>
    <property type="match status" value="1"/>
</dbReference>
<comment type="caution">
    <text evidence="5">Lacks conserved residue(s) required for the propagation of feature annotation.</text>
</comment>
<keyword evidence="2 5" id="KW-0812">Transmembrane</keyword>
<organism evidence="9 10">
    <name type="scientific">Helobdella robusta</name>
    <name type="common">Californian leech</name>
    <dbReference type="NCBI Taxonomy" id="6412"/>
    <lineage>
        <taxon>Eukaryota</taxon>
        <taxon>Metazoa</taxon>
        <taxon>Spiralia</taxon>
        <taxon>Lophotrochozoa</taxon>
        <taxon>Annelida</taxon>
        <taxon>Clitellata</taxon>
        <taxon>Hirudinea</taxon>
        <taxon>Rhynchobdellida</taxon>
        <taxon>Glossiphoniidae</taxon>
        <taxon>Helobdella</taxon>
    </lineage>
</organism>
<dbReference type="GO" id="GO:0007268">
    <property type="term" value="P:chemical synaptic transmission"/>
    <property type="evidence" value="ECO:0000318"/>
    <property type="project" value="GO_Central"/>
</dbReference>
<dbReference type="GO" id="GO:0042391">
    <property type="term" value="P:regulation of membrane potential"/>
    <property type="evidence" value="ECO:0000318"/>
    <property type="project" value="GO_Central"/>
</dbReference>
<dbReference type="InterPro" id="IPR006202">
    <property type="entry name" value="Neur_chan_lig-bd"/>
</dbReference>
<dbReference type="eggNOG" id="KOG3645">
    <property type="taxonomic scope" value="Eukaryota"/>
</dbReference>
<evidence type="ECO:0000256" key="4">
    <source>
        <dbReference type="ARBA" id="ARBA00023136"/>
    </source>
</evidence>
<dbReference type="RefSeq" id="XP_009028921.1">
    <property type="nucleotide sequence ID" value="XM_009030673.1"/>
</dbReference>
<evidence type="ECO:0000256" key="5">
    <source>
        <dbReference type="RuleBase" id="RU000687"/>
    </source>
</evidence>
<keyword evidence="4 5" id="KW-0472">Membrane</keyword>
<reference evidence="10" key="1">
    <citation type="submission" date="2012-12" db="EMBL/GenBank/DDBJ databases">
        <authorList>
            <person name="Hellsten U."/>
            <person name="Grimwood J."/>
            <person name="Chapman J.A."/>
            <person name="Shapiro H."/>
            <person name="Aerts A."/>
            <person name="Otillar R.P."/>
            <person name="Terry A.Y."/>
            <person name="Boore J.L."/>
            <person name="Simakov O."/>
            <person name="Marletaz F."/>
            <person name="Cho S.-J."/>
            <person name="Edsinger-Gonzales E."/>
            <person name="Havlak P."/>
            <person name="Kuo D.-H."/>
            <person name="Larsson T."/>
            <person name="Lv J."/>
            <person name="Arendt D."/>
            <person name="Savage R."/>
            <person name="Osoegawa K."/>
            <person name="de Jong P."/>
            <person name="Lindberg D.R."/>
            <person name="Seaver E.C."/>
            <person name="Weisblat D.A."/>
            <person name="Putnam N.H."/>
            <person name="Grigoriev I.V."/>
            <person name="Rokhsar D.S."/>
        </authorList>
    </citation>
    <scope>NUCLEOTIDE SEQUENCE</scope>
</reference>
<sequence>SSSSSISSLLSDEEYLLKYLFEDYNPSARPVMRSNQVVEVNLRFSLLQIQELNVRNQILTSTGFLILEWSDERLAWSKNISSLDELVVKGDNIWTPEFAVINGVDSIYGEYSEFQAIIKPNGTIRWEPGGIFKTMCSINIAYYPFDTQSCVMKFGAWSYITTKMNLSTTETSVRRDTYEENGEWEVIRQEFAFEDFPTARYSYIQFSIELKRRHTFYIMNVIVPGLLTSTVLLSLFYCVPSQKVHIGVAALLSFRLFLVNVADTVPRTSDHVPLLGVYLTCTMAITTLAMVATVFVGNLYERKDRPVPKWVKTLLFGHMAKILCMRHHV</sequence>
<dbReference type="OrthoDB" id="6270741at2759"/>
<dbReference type="Gene3D" id="1.20.58.390">
    <property type="entry name" value="Neurotransmitter-gated ion-channel transmembrane domain"/>
    <property type="match status" value="1"/>
</dbReference>
<dbReference type="GO" id="GO:0034220">
    <property type="term" value="P:monoatomic ion transmembrane transport"/>
    <property type="evidence" value="ECO:0000318"/>
    <property type="project" value="GO_Central"/>
</dbReference>
<dbReference type="CDD" id="cd19051">
    <property type="entry name" value="LGIC_TM_cation"/>
    <property type="match status" value="1"/>
</dbReference>
<feature type="domain" description="Neurotransmitter-gated ion-channel ligand-binding" evidence="6">
    <location>
        <begin position="14"/>
        <end position="213"/>
    </location>
</feature>
<dbReference type="InterPro" id="IPR006201">
    <property type="entry name" value="Neur_channel"/>
</dbReference>
<keyword evidence="5" id="KW-0406">Ion transport</keyword>
<dbReference type="SUPFAM" id="SSF90112">
    <property type="entry name" value="Neurotransmitter-gated ion-channel transmembrane pore"/>
    <property type="match status" value="1"/>
</dbReference>
<evidence type="ECO:0000259" key="7">
    <source>
        <dbReference type="Pfam" id="PF02932"/>
    </source>
</evidence>
<evidence type="ECO:0000256" key="3">
    <source>
        <dbReference type="ARBA" id="ARBA00022989"/>
    </source>
</evidence>
<dbReference type="GO" id="GO:0005892">
    <property type="term" value="C:acetylcholine-gated channel complex"/>
    <property type="evidence" value="ECO:0000318"/>
    <property type="project" value="GO_Central"/>
</dbReference>
<reference evidence="8 10" key="2">
    <citation type="journal article" date="2013" name="Nature">
        <title>Insights into bilaterian evolution from three spiralian genomes.</title>
        <authorList>
            <person name="Simakov O."/>
            <person name="Marletaz F."/>
            <person name="Cho S.J."/>
            <person name="Edsinger-Gonzales E."/>
            <person name="Havlak P."/>
            <person name="Hellsten U."/>
            <person name="Kuo D.H."/>
            <person name="Larsson T."/>
            <person name="Lv J."/>
            <person name="Arendt D."/>
            <person name="Savage R."/>
            <person name="Osoegawa K."/>
            <person name="de Jong P."/>
            <person name="Grimwood J."/>
            <person name="Chapman J.A."/>
            <person name="Shapiro H."/>
            <person name="Aerts A."/>
            <person name="Otillar R.P."/>
            <person name="Terry A.Y."/>
            <person name="Boore J.L."/>
            <person name="Grigoriev I.V."/>
            <person name="Lindberg D.R."/>
            <person name="Seaver E.C."/>
            <person name="Weisblat D.A."/>
            <person name="Putnam N.H."/>
            <person name="Rokhsar D.S."/>
        </authorList>
    </citation>
    <scope>NUCLEOTIDE SEQUENCE</scope>
</reference>
<dbReference type="InterPro" id="IPR018000">
    <property type="entry name" value="Neurotransmitter_ion_chnl_CS"/>
</dbReference>
<dbReference type="CDD" id="cd18989">
    <property type="entry name" value="LGIC_ECD_cation"/>
    <property type="match status" value="1"/>
</dbReference>
<protein>
    <recommendedName>
        <fullName evidence="11">Neurotransmitter-gated ion-channel ligand-binding domain-containing protein</fullName>
    </recommendedName>
</protein>
<dbReference type="GO" id="GO:0043005">
    <property type="term" value="C:neuron projection"/>
    <property type="evidence" value="ECO:0000318"/>
    <property type="project" value="GO_Central"/>
</dbReference>
<dbReference type="InterPro" id="IPR006029">
    <property type="entry name" value="Neurotrans-gated_channel_TM"/>
</dbReference>
<accession>T1EHW5</accession>
<dbReference type="GeneID" id="20196165"/>
<feature type="transmembrane region" description="Helical" evidence="5">
    <location>
        <begin position="274"/>
        <end position="300"/>
    </location>
</feature>
<dbReference type="GO" id="GO:0098794">
    <property type="term" value="C:postsynapse"/>
    <property type="evidence" value="ECO:0007669"/>
    <property type="project" value="GOC"/>
</dbReference>
<evidence type="ECO:0000256" key="2">
    <source>
        <dbReference type="ARBA" id="ARBA00022692"/>
    </source>
</evidence>
<dbReference type="GO" id="GO:0022848">
    <property type="term" value="F:acetylcholine-gated monoatomic cation-selective channel activity"/>
    <property type="evidence" value="ECO:0000318"/>
    <property type="project" value="GO_Central"/>
</dbReference>
<dbReference type="FunFam" id="2.70.170.10:FF:000028">
    <property type="entry name" value="AcetylCholine Receptor"/>
    <property type="match status" value="1"/>
</dbReference>
<feature type="domain" description="Neurotransmitter-gated ion-channel transmembrane" evidence="7">
    <location>
        <begin position="221"/>
        <end position="327"/>
    </location>
</feature>
<dbReference type="GO" id="GO:0005886">
    <property type="term" value="C:plasma membrane"/>
    <property type="evidence" value="ECO:0000318"/>
    <property type="project" value="GO_Central"/>
</dbReference>
<comment type="subcellular location">
    <subcellularLocation>
        <location evidence="1">Membrane</location>
        <topology evidence="1">Multi-pass membrane protein</topology>
    </subcellularLocation>
</comment>
<proteinExistence type="inferred from homology"/>
<dbReference type="InParanoid" id="T1EHW5"/>
<dbReference type="GO" id="GO:0045202">
    <property type="term" value="C:synapse"/>
    <property type="evidence" value="ECO:0000318"/>
    <property type="project" value="GO_Central"/>
</dbReference>
<dbReference type="Pfam" id="PF02932">
    <property type="entry name" value="Neur_chan_memb"/>
    <property type="match status" value="1"/>
</dbReference>
<dbReference type="Pfam" id="PF02931">
    <property type="entry name" value="Neur_chan_LBD"/>
    <property type="match status" value="1"/>
</dbReference>
<evidence type="ECO:0000313" key="10">
    <source>
        <dbReference type="Proteomes" id="UP000015101"/>
    </source>
</evidence>
<dbReference type="PANTHER" id="PTHR18945">
    <property type="entry name" value="NEUROTRANSMITTER GATED ION CHANNEL"/>
    <property type="match status" value="1"/>
</dbReference>
<evidence type="ECO:0000259" key="6">
    <source>
        <dbReference type="Pfam" id="PF02931"/>
    </source>
</evidence>
<dbReference type="EMBL" id="KB097639">
    <property type="protein sequence ID" value="ESN92595.1"/>
    <property type="molecule type" value="Genomic_DNA"/>
</dbReference>
<keyword evidence="3 5" id="KW-1133">Transmembrane helix</keyword>
<dbReference type="KEGG" id="hro:HELRODRAFT_131728"/>
<dbReference type="EMBL" id="AMQM01001750">
    <property type="status" value="NOT_ANNOTATED_CDS"/>
    <property type="molecule type" value="Genomic_DNA"/>
</dbReference>
<keyword evidence="10" id="KW-1185">Reference proteome</keyword>
<keyword evidence="5" id="KW-0813">Transport</keyword>
<dbReference type="OMA" id="TIRWEPG"/>
<evidence type="ECO:0000256" key="1">
    <source>
        <dbReference type="ARBA" id="ARBA00004141"/>
    </source>
</evidence>
<gene>
    <name evidence="9" type="primary">20196165</name>
    <name evidence="8" type="ORF">HELRODRAFT_131728</name>
</gene>
<dbReference type="GO" id="GO:0098662">
    <property type="term" value="P:inorganic cation transmembrane transport"/>
    <property type="evidence" value="ECO:0000318"/>
    <property type="project" value="GO_Central"/>
</dbReference>
<keyword evidence="5" id="KW-0407">Ion channel</keyword>
<dbReference type="GO" id="GO:0004888">
    <property type="term" value="F:transmembrane signaling receptor activity"/>
    <property type="evidence" value="ECO:0007669"/>
    <property type="project" value="InterPro"/>
</dbReference>
<feature type="transmembrane region" description="Helical" evidence="5">
    <location>
        <begin position="216"/>
        <end position="237"/>
    </location>
</feature>
<dbReference type="InterPro" id="IPR036719">
    <property type="entry name" value="Neuro-gated_channel_TM_sf"/>
</dbReference>
<dbReference type="SUPFAM" id="SSF63712">
    <property type="entry name" value="Nicotinic receptor ligand binding domain-like"/>
    <property type="match status" value="1"/>
</dbReference>
<dbReference type="FunFam" id="1.20.58.390:FF:000161">
    <property type="entry name" value="Uncharacterized protein"/>
    <property type="match status" value="1"/>
</dbReference>
<dbReference type="InterPro" id="IPR036734">
    <property type="entry name" value="Neur_chan_lig-bd_sf"/>
</dbReference>
<dbReference type="STRING" id="6412.T1EHW5"/>
<dbReference type="CTD" id="20196165"/>
<dbReference type="InterPro" id="IPR038050">
    <property type="entry name" value="Neuro_actylchol_rec"/>
</dbReference>
<dbReference type="Proteomes" id="UP000015101">
    <property type="component" value="Unassembled WGS sequence"/>
</dbReference>